<dbReference type="EMBL" id="ML170177">
    <property type="protein sequence ID" value="TDL21921.1"/>
    <property type="molecule type" value="Genomic_DNA"/>
</dbReference>
<dbReference type="AlphaFoldDB" id="A0A4Y7Q3L7"/>
<dbReference type="Proteomes" id="UP000294933">
    <property type="component" value="Unassembled WGS sequence"/>
</dbReference>
<keyword evidence="4" id="KW-1185">Reference proteome</keyword>
<evidence type="ECO:0000256" key="2">
    <source>
        <dbReference type="SAM" id="Phobius"/>
    </source>
</evidence>
<keyword evidence="2" id="KW-1133">Transmembrane helix</keyword>
<reference evidence="3 4" key="1">
    <citation type="submission" date="2018-06" db="EMBL/GenBank/DDBJ databases">
        <title>A transcriptomic atlas of mushroom development highlights an independent origin of complex multicellularity.</title>
        <authorList>
            <consortium name="DOE Joint Genome Institute"/>
            <person name="Krizsan K."/>
            <person name="Almasi E."/>
            <person name="Merenyi Z."/>
            <person name="Sahu N."/>
            <person name="Viragh M."/>
            <person name="Koszo T."/>
            <person name="Mondo S."/>
            <person name="Kiss B."/>
            <person name="Balint B."/>
            <person name="Kues U."/>
            <person name="Barry K."/>
            <person name="Hegedus J.C."/>
            <person name="Henrissat B."/>
            <person name="Johnson J."/>
            <person name="Lipzen A."/>
            <person name="Ohm R."/>
            <person name="Nagy I."/>
            <person name="Pangilinan J."/>
            <person name="Yan J."/>
            <person name="Xiong Y."/>
            <person name="Grigoriev I.V."/>
            <person name="Hibbett D.S."/>
            <person name="Nagy L.G."/>
        </authorList>
    </citation>
    <scope>NUCLEOTIDE SEQUENCE [LARGE SCALE GENOMIC DNA]</scope>
    <source>
        <strain evidence="3 4">SZMC22713</strain>
    </source>
</reference>
<feature type="transmembrane region" description="Helical" evidence="2">
    <location>
        <begin position="83"/>
        <end position="105"/>
    </location>
</feature>
<evidence type="ECO:0000313" key="4">
    <source>
        <dbReference type="Proteomes" id="UP000294933"/>
    </source>
</evidence>
<accession>A0A4Y7Q3L7</accession>
<feature type="non-terminal residue" evidence="3">
    <location>
        <position position="153"/>
    </location>
</feature>
<dbReference type="VEuPathDB" id="FungiDB:BD410DRAFT_789008"/>
<name>A0A4Y7Q3L7_9AGAM</name>
<gene>
    <name evidence="3" type="ORF">BD410DRAFT_789008</name>
</gene>
<sequence>MSEASLTSQAPTPTSTECWVFSTSGDYVFSTPAYPVASGAECFVIFPTGGGIEKSPIPNSAVHAFNTEPANSSPITLHSHSGIIGPIVGSILGVLLIALAAWVVLTRRKQRRQALLTKRHWAFRAGKWIVDEPKAERMGTQSDVGASKPKDDV</sequence>
<evidence type="ECO:0000256" key="1">
    <source>
        <dbReference type="SAM" id="MobiDB-lite"/>
    </source>
</evidence>
<keyword evidence="2" id="KW-0472">Membrane</keyword>
<keyword evidence="2" id="KW-0812">Transmembrane</keyword>
<feature type="region of interest" description="Disordered" evidence="1">
    <location>
        <begin position="134"/>
        <end position="153"/>
    </location>
</feature>
<evidence type="ECO:0000313" key="3">
    <source>
        <dbReference type="EMBL" id="TDL21921.1"/>
    </source>
</evidence>
<proteinExistence type="predicted"/>
<organism evidence="3 4">
    <name type="scientific">Rickenella mellea</name>
    <dbReference type="NCBI Taxonomy" id="50990"/>
    <lineage>
        <taxon>Eukaryota</taxon>
        <taxon>Fungi</taxon>
        <taxon>Dikarya</taxon>
        <taxon>Basidiomycota</taxon>
        <taxon>Agaricomycotina</taxon>
        <taxon>Agaricomycetes</taxon>
        <taxon>Hymenochaetales</taxon>
        <taxon>Rickenellaceae</taxon>
        <taxon>Rickenella</taxon>
    </lineage>
</organism>
<protein>
    <submittedName>
        <fullName evidence="3">Uncharacterized protein</fullName>
    </submittedName>
</protein>